<keyword evidence="2" id="KW-1185">Reference proteome</keyword>
<accession>A0A6N6M8G7</accession>
<name>A0A6N6M8G7_9FLAO</name>
<dbReference type="InterPro" id="IPR011467">
    <property type="entry name" value="DUF1573"/>
</dbReference>
<dbReference type="RefSeq" id="WP_151167332.1">
    <property type="nucleotide sequence ID" value="NZ_WACR01000005.1"/>
</dbReference>
<dbReference type="EMBL" id="WACR01000005">
    <property type="protein sequence ID" value="KAB1064308.1"/>
    <property type="molecule type" value="Genomic_DNA"/>
</dbReference>
<organism evidence="1 2">
    <name type="scientific">Salibacter halophilus</name>
    <dbReference type="NCBI Taxonomy" id="1803916"/>
    <lineage>
        <taxon>Bacteria</taxon>
        <taxon>Pseudomonadati</taxon>
        <taxon>Bacteroidota</taxon>
        <taxon>Flavobacteriia</taxon>
        <taxon>Flavobacteriales</taxon>
        <taxon>Salibacteraceae</taxon>
        <taxon>Salibacter</taxon>
    </lineage>
</organism>
<evidence type="ECO:0000313" key="1">
    <source>
        <dbReference type="EMBL" id="KAB1064308.1"/>
    </source>
</evidence>
<dbReference type="Gene3D" id="2.60.40.10">
    <property type="entry name" value="Immunoglobulins"/>
    <property type="match status" value="1"/>
</dbReference>
<dbReference type="Proteomes" id="UP000435357">
    <property type="component" value="Unassembled WGS sequence"/>
</dbReference>
<dbReference type="Pfam" id="PF07610">
    <property type="entry name" value="DUF1573"/>
    <property type="match status" value="1"/>
</dbReference>
<dbReference type="PANTHER" id="PTHR37833:SF1">
    <property type="entry name" value="SIGNAL PEPTIDE PROTEIN"/>
    <property type="match status" value="1"/>
</dbReference>
<gene>
    <name evidence="1" type="ORF">F3059_06295</name>
</gene>
<sequence length="154" mass="16372">MKKLLFIGLIGLVGWGCNNSGSDQESITPDMVKNNATASSDSTKKSSEAPIMEFDTLVQGFGTITQGEKVTKIYKFQNTGNKELVITSARGSCGCTVPKYPRKPIGPGESGEIEVMFNSKGKVGRIHKKIYIVANTTPATNTLAITGDVVGPSK</sequence>
<proteinExistence type="predicted"/>
<reference evidence="1 2" key="1">
    <citation type="submission" date="2019-09" db="EMBL/GenBank/DDBJ databases">
        <title>Genomes of Cryomorphaceae.</title>
        <authorList>
            <person name="Bowman J.P."/>
        </authorList>
    </citation>
    <scope>NUCLEOTIDE SEQUENCE [LARGE SCALE GENOMIC DNA]</scope>
    <source>
        <strain evidence="1 2">KCTC 52047</strain>
    </source>
</reference>
<dbReference type="OrthoDB" id="826619at2"/>
<dbReference type="AlphaFoldDB" id="A0A6N6M8G7"/>
<dbReference type="PANTHER" id="PTHR37833">
    <property type="entry name" value="LIPOPROTEIN-RELATED"/>
    <property type="match status" value="1"/>
</dbReference>
<protein>
    <submittedName>
        <fullName evidence="1">DUF1573 domain-containing protein</fullName>
    </submittedName>
</protein>
<evidence type="ECO:0000313" key="2">
    <source>
        <dbReference type="Proteomes" id="UP000435357"/>
    </source>
</evidence>
<comment type="caution">
    <text evidence="1">The sequence shown here is derived from an EMBL/GenBank/DDBJ whole genome shotgun (WGS) entry which is preliminary data.</text>
</comment>
<dbReference type="InterPro" id="IPR013783">
    <property type="entry name" value="Ig-like_fold"/>
</dbReference>